<dbReference type="PANTHER" id="PTHR31996">
    <property type="entry name" value="COILED-COIL DOMAIN-CONTAINING PROTEIN 115"/>
    <property type="match status" value="1"/>
</dbReference>
<dbReference type="InterPro" id="IPR040357">
    <property type="entry name" value="Vma22/CCDC115"/>
</dbReference>
<dbReference type="Pfam" id="PF21730">
    <property type="entry name" value="Vma22_CCDC115"/>
    <property type="match status" value="2"/>
</dbReference>
<evidence type="ECO:0000313" key="3">
    <source>
        <dbReference type="EMBL" id="GAB1320696.1"/>
    </source>
</evidence>
<dbReference type="GeneID" id="98181648"/>
<comment type="caution">
    <text evidence="3">The sequence shown here is derived from an EMBL/GenBank/DDBJ whole genome shotgun (WGS) entry which is preliminary data.</text>
</comment>
<name>A0ABQ0GSI2_9PEZI</name>
<dbReference type="RefSeq" id="XP_070922426.1">
    <property type="nucleotide sequence ID" value="XM_071066325.1"/>
</dbReference>
<sequence>METATIDSLLQRYLLLLDEYTTLRTTLSTLQADVFQSLARANFTAERGVRYYGQDYYDERMQAVRRLQINHGSFCTGENGLSISAPVFKVEAYPAPASAPLAEGGTESVKDEGEGGGEDPEGPGKQEGADADAVGDEKGQEELRPVGEKAKNKEKPQKAPTDPLRWFGILTPLPLRQAQGQAIKSIEDIIPRLATVSAEMAGVELEVRRARKRRVKAEKTEEKRRMGLALESQKEQEQEQHKGEVQIVMDTTA</sequence>
<proteinExistence type="predicted"/>
<evidence type="ECO:0000313" key="4">
    <source>
        <dbReference type="Proteomes" id="UP001628179"/>
    </source>
</evidence>
<organism evidence="3 4">
    <name type="scientific">Madurella fahalii</name>
    <dbReference type="NCBI Taxonomy" id="1157608"/>
    <lineage>
        <taxon>Eukaryota</taxon>
        <taxon>Fungi</taxon>
        <taxon>Dikarya</taxon>
        <taxon>Ascomycota</taxon>
        <taxon>Pezizomycotina</taxon>
        <taxon>Sordariomycetes</taxon>
        <taxon>Sordariomycetidae</taxon>
        <taxon>Sordariales</taxon>
        <taxon>Sordariales incertae sedis</taxon>
        <taxon>Madurella</taxon>
    </lineage>
</organism>
<feature type="region of interest" description="Disordered" evidence="2">
    <location>
        <begin position="98"/>
        <end position="165"/>
    </location>
</feature>
<dbReference type="EMBL" id="BAAFSV010000006">
    <property type="protein sequence ID" value="GAB1320696.1"/>
    <property type="molecule type" value="Genomic_DNA"/>
</dbReference>
<dbReference type="Proteomes" id="UP001628179">
    <property type="component" value="Unassembled WGS sequence"/>
</dbReference>
<protein>
    <recommendedName>
        <fullName evidence="1">Vacuolar ATPase assembly protein VMA22</fullName>
    </recommendedName>
</protein>
<keyword evidence="4" id="KW-1185">Reference proteome</keyword>
<gene>
    <name evidence="3" type="ORF">MFIFM68171_10906</name>
</gene>
<evidence type="ECO:0000256" key="2">
    <source>
        <dbReference type="SAM" id="MobiDB-lite"/>
    </source>
</evidence>
<feature type="compositionally biased region" description="Basic and acidic residues" evidence="2">
    <location>
        <begin position="232"/>
        <end position="244"/>
    </location>
</feature>
<accession>A0ABQ0GSI2</accession>
<dbReference type="PANTHER" id="PTHR31996:SF2">
    <property type="entry name" value="COILED-COIL DOMAIN-CONTAINING PROTEIN 115"/>
    <property type="match status" value="1"/>
</dbReference>
<evidence type="ECO:0000256" key="1">
    <source>
        <dbReference type="ARBA" id="ARBA00093634"/>
    </source>
</evidence>
<feature type="region of interest" description="Disordered" evidence="2">
    <location>
        <begin position="216"/>
        <end position="253"/>
    </location>
</feature>
<reference evidence="3 4" key="1">
    <citation type="submission" date="2024-09" db="EMBL/GenBank/DDBJ databases">
        <title>Itraconazole resistance in Madurella fahalii resulting from another homologue of gene encoding cytochrome P450 14-alpha sterol demethylase (CYP51).</title>
        <authorList>
            <person name="Yoshioka I."/>
            <person name="Fahal A.H."/>
            <person name="Kaneko S."/>
            <person name="Yaguchi T."/>
        </authorList>
    </citation>
    <scope>NUCLEOTIDE SEQUENCE [LARGE SCALE GENOMIC DNA]</scope>
    <source>
        <strain evidence="3 4">IFM 68171</strain>
    </source>
</reference>
<feature type="compositionally biased region" description="Basic and acidic residues" evidence="2">
    <location>
        <begin position="135"/>
        <end position="157"/>
    </location>
</feature>